<evidence type="ECO:0000256" key="1">
    <source>
        <dbReference type="SAM" id="Phobius"/>
    </source>
</evidence>
<dbReference type="Proteomes" id="UP000004079">
    <property type="component" value="Unassembled WGS sequence"/>
</dbReference>
<evidence type="ECO:0000313" key="3">
    <source>
        <dbReference type="Proteomes" id="UP000004079"/>
    </source>
</evidence>
<sequence>MEFKSLTNIETSFRQIRLYAFVFAIVCVAVSGYAVYASYGFAKEQREKIYVLDQGKSLMLALSQDAGKNRPVEAREHVRRFHELFFTIAPDKDAIEKNMERAFLLCDKSAFNYYKDLAEKGYYNRAISGNVNQRIEVDSIRCNFEVYPYEVTTYARQFIVRPSNITERNLITTCTLQNSVRSDNNPQGFLMEQFMVRQNQDLQTYKR</sequence>
<dbReference type="HOGENOM" id="CLU_088153_0_0_10"/>
<keyword evidence="1" id="KW-0472">Membrane</keyword>
<dbReference type="AlphaFoldDB" id="D1QTZ7"/>
<feature type="transmembrane region" description="Helical" evidence="1">
    <location>
        <begin position="16"/>
        <end position="39"/>
    </location>
</feature>
<evidence type="ECO:0000313" key="2">
    <source>
        <dbReference type="EMBL" id="EFB31327.1"/>
    </source>
</evidence>
<reference evidence="2 3" key="1">
    <citation type="submission" date="2009-11" db="EMBL/GenBank/DDBJ databases">
        <authorList>
            <person name="Weinstock G."/>
            <person name="Sodergren E."/>
            <person name="Clifton S."/>
            <person name="Fulton L."/>
            <person name="Fulton B."/>
            <person name="Courtney L."/>
            <person name="Fronick C."/>
            <person name="Harrison M."/>
            <person name="Strong C."/>
            <person name="Farmer C."/>
            <person name="Delahaunty K."/>
            <person name="Markovic C."/>
            <person name="Hall O."/>
            <person name="Minx P."/>
            <person name="Tomlinson C."/>
            <person name="Mitreva M."/>
            <person name="Nelson J."/>
            <person name="Hou S."/>
            <person name="Wollam A."/>
            <person name="Pepin K.H."/>
            <person name="Johnson M."/>
            <person name="Bhonagiri V."/>
            <person name="Nash W.E."/>
            <person name="Warren W."/>
            <person name="Chinwalla A."/>
            <person name="Mardis E.R."/>
            <person name="Wilson R.K."/>
        </authorList>
    </citation>
    <scope>NUCLEOTIDE SEQUENCE [LARGE SCALE GENOMIC DNA]</scope>
    <source>
        <strain evidence="2 3">F0302</strain>
    </source>
</reference>
<dbReference type="InterPro" id="IPR022276">
    <property type="entry name" value="Conjug_transposon_TraK"/>
</dbReference>
<proteinExistence type="predicted"/>
<keyword evidence="1" id="KW-0812">Transmembrane</keyword>
<comment type="caution">
    <text evidence="2">The sequence shown here is derived from an EMBL/GenBank/DDBJ whole genome shotgun (WGS) entry which is preliminary data.</text>
</comment>
<organism evidence="2 3">
    <name type="scientific">Segatella oris F0302</name>
    <dbReference type="NCBI Taxonomy" id="649760"/>
    <lineage>
        <taxon>Bacteria</taxon>
        <taxon>Pseudomonadati</taxon>
        <taxon>Bacteroidota</taxon>
        <taxon>Bacteroidia</taxon>
        <taxon>Bacteroidales</taxon>
        <taxon>Prevotellaceae</taxon>
        <taxon>Segatella</taxon>
    </lineage>
</organism>
<dbReference type="EMBL" id="ACUZ02000039">
    <property type="protein sequence ID" value="EFB31327.1"/>
    <property type="molecule type" value="Genomic_DNA"/>
</dbReference>
<name>D1QTZ7_9BACT</name>
<gene>
    <name evidence="2" type="primary">traK</name>
    <name evidence="2" type="ORF">HMPREF0971_02479</name>
</gene>
<accession>D1QTZ7</accession>
<keyword evidence="1" id="KW-1133">Transmembrane helix</keyword>
<protein>
    <submittedName>
        <fullName evidence="2">Conjugative transposon TraK protein</fullName>
    </submittedName>
</protein>
<dbReference type="NCBIfam" id="TIGR03781">
    <property type="entry name" value="Bac_Flav_CT_K"/>
    <property type="match status" value="1"/>
</dbReference>
<dbReference type="STRING" id="649760.HMPREF0971_02479"/>
<dbReference type="RefSeq" id="WP_004374643.1">
    <property type="nucleotide sequence ID" value="NZ_GG703887.1"/>
</dbReference>